<accession>A0AAV2PZ00</accession>
<organism evidence="5 6">
    <name type="scientific">Meganyctiphanes norvegica</name>
    <name type="common">Northern krill</name>
    <name type="synonym">Thysanopoda norvegica</name>
    <dbReference type="NCBI Taxonomy" id="48144"/>
    <lineage>
        <taxon>Eukaryota</taxon>
        <taxon>Metazoa</taxon>
        <taxon>Ecdysozoa</taxon>
        <taxon>Arthropoda</taxon>
        <taxon>Crustacea</taxon>
        <taxon>Multicrustacea</taxon>
        <taxon>Malacostraca</taxon>
        <taxon>Eumalacostraca</taxon>
        <taxon>Eucarida</taxon>
        <taxon>Euphausiacea</taxon>
        <taxon>Euphausiidae</taxon>
        <taxon>Meganyctiphanes</taxon>
    </lineage>
</organism>
<feature type="signal peptide" evidence="3">
    <location>
        <begin position="1"/>
        <end position="19"/>
    </location>
</feature>
<gene>
    <name evidence="5" type="ORF">MNOR_LOCUS5774</name>
</gene>
<reference evidence="5 6" key="1">
    <citation type="submission" date="2024-05" db="EMBL/GenBank/DDBJ databases">
        <authorList>
            <person name="Wallberg A."/>
        </authorList>
    </citation>
    <scope>NUCLEOTIDE SEQUENCE [LARGE SCALE GENOMIC DNA]</scope>
</reference>
<proteinExistence type="predicted"/>
<keyword evidence="2" id="KW-0472">Membrane</keyword>
<feature type="domain" description="EB" evidence="4">
    <location>
        <begin position="64"/>
        <end position="110"/>
    </location>
</feature>
<dbReference type="PANTHER" id="PTHR39069:SF8">
    <property type="entry name" value="FI17111P1"/>
    <property type="match status" value="1"/>
</dbReference>
<evidence type="ECO:0000313" key="6">
    <source>
        <dbReference type="Proteomes" id="UP001497623"/>
    </source>
</evidence>
<evidence type="ECO:0000259" key="4">
    <source>
        <dbReference type="Pfam" id="PF01683"/>
    </source>
</evidence>
<dbReference type="AlphaFoldDB" id="A0AAV2PZ00"/>
<dbReference type="InterPro" id="IPR006149">
    <property type="entry name" value="EB_dom"/>
</dbReference>
<evidence type="ECO:0000313" key="5">
    <source>
        <dbReference type="EMBL" id="CAL4066527.1"/>
    </source>
</evidence>
<dbReference type="Proteomes" id="UP001497623">
    <property type="component" value="Unassembled WGS sequence"/>
</dbReference>
<keyword evidence="3" id="KW-0732">Signal</keyword>
<sequence>MVSAAFIGSLSFLVTVGAATTSDSNLRGATCQYQNECRVGLGEVCDVWGSGRCECPAGSVRALDRTCHLVRLIGQACVWDLQCRAHDQYALCHSQRCECTSGIRETDGKCKQFSSFNSGITNIWQSIGTPSPTPSATKDKSTNKTIGAGSIAIGSLLVIFLCILLFLMVLHIKLRHRRLDELRRILEANPTPIIRSRSYSEPGLRDAAPPSYNTLGPPSYEQAVGHPGTLSSSLPSELRAETCRVNIDPAGIGASTPISIPGSQDNSHRRHSTPSAPPLYQDMDIEGIYANQEVIDQVSRSQR</sequence>
<keyword evidence="2" id="KW-0812">Transmembrane</keyword>
<comment type="caution">
    <text evidence="5">The sequence shown here is derived from an EMBL/GenBank/DDBJ whole genome shotgun (WGS) entry which is preliminary data.</text>
</comment>
<feature type="region of interest" description="Disordered" evidence="1">
    <location>
        <begin position="254"/>
        <end position="281"/>
    </location>
</feature>
<evidence type="ECO:0000256" key="1">
    <source>
        <dbReference type="SAM" id="MobiDB-lite"/>
    </source>
</evidence>
<keyword evidence="2" id="KW-1133">Transmembrane helix</keyword>
<dbReference type="EMBL" id="CAXKWB010002289">
    <property type="protein sequence ID" value="CAL4066527.1"/>
    <property type="molecule type" value="Genomic_DNA"/>
</dbReference>
<feature type="compositionally biased region" description="Polar residues" evidence="1">
    <location>
        <begin position="256"/>
        <end position="265"/>
    </location>
</feature>
<evidence type="ECO:0000256" key="2">
    <source>
        <dbReference type="SAM" id="Phobius"/>
    </source>
</evidence>
<feature type="transmembrane region" description="Helical" evidence="2">
    <location>
        <begin position="146"/>
        <end position="170"/>
    </location>
</feature>
<protein>
    <recommendedName>
        <fullName evidence="4">EB domain-containing protein</fullName>
    </recommendedName>
</protein>
<name>A0AAV2PZ00_MEGNR</name>
<dbReference type="PANTHER" id="PTHR39069">
    <property type="entry name" value="ECDYSONE-INDUCIBLE GENE E1, ISOFORM A"/>
    <property type="match status" value="1"/>
</dbReference>
<keyword evidence="6" id="KW-1185">Reference proteome</keyword>
<evidence type="ECO:0000256" key="3">
    <source>
        <dbReference type="SAM" id="SignalP"/>
    </source>
</evidence>
<feature type="chain" id="PRO_5043382583" description="EB domain-containing protein" evidence="3">
    <location>
        <begin position="20"/>
        <end position="303"/>
    </location>
</feature>
<dbReference type="Pfam" id="PF01683">
    <property type="entry name" value="EB"/>
    <property type="match status" value="1"/>
</dbReference>